<dbReference type="Proteomes" id="UP000799118">
    <property type="component" value="Unassembled WGS sequence"/>
</dbReference>
<dbReference type="EMBL" id="ML769405">
    <property type="protein sequence ID" value="KAE9405916.1"/>
    <property type="molecule type" value="Genomic_DNA"/>
</dbReference>
<dbReference type="AlphaFoldDB" id="A0A6A4I5T2"/>
<reference evidence="1" key="1">
    <citation type="journal article" date="2019" name="Environ. Microbiol.">
        <title>Fungal ecological strategies reflected in gene transcription - a case study of two litter decomposers.</title>
        <authorList>
            <person name="Barbi F."/>
            <person name="Kohler A."/>
            <person name="Barry K."/>
            <person name="Baskaran P."/>
            <person name="Daum C."/>
            <person name="Fauchery L."/>
            <person name="Ihrmark K."/>
            <person name="Kuo A."/>
            <person name="LaButti K."/>
            <person name="Lipzen A."/>
            <person name="Morin E."/>
            <person name="Grigoriev I.V."/>
            <person name="Henrissat B."/>
            <person name="Lindahl B."/>
            <person name="Martin F."/>
        </authorList>
    </citation>
    <scope>NUCLEOTIDE SEQUENCE</scope>
    <source>
        <strain evidence="1">JB14</strain>
    </source>
</reference>
<dbReference type="OrthoDB" id="3222238at2759"/>
<organism evidence="1 2">
    <name type="scientific">Gymnopus androsaceus JB14</name>
    <dbReference type="NCBI Taxonomy" id="1447944"/>
    <lineage>
        <taxon>Eukaryota</taxon>
        <taxon>Fungi</taxon>
        <taxon>Dikarya</taxon>
        <taxon>Basidiomycota</taxon>
        <taxon>Agaricomycotina</taxon>
        <taxon>Agaricomycetes</taxon>
        <taxon>Agaricomycetidae</taxon>
        <taxon>Agaricales</taxon>
        <taxon>Marasmiineae</taxon>
        <taxon>Omphalotaceae</taxon>
        <taxon>Gymnopus</taxon>
    </lineage>
</organism>
<name>A0A6A4I5T2_9AGAR</name>
<evidence type="ECO:0000313" key="1">
    <source>
        <dbReference type="EMBL" id="KAE9405916.1"/>
    </source>
</evidence>
<gene>
    <name evidence="1" type="ORF">BT96DRAFT_987896</name>
</gene>
<dbReference type="Gene3D" id="3.80.10.10">
    <property type="entry name" value="Ribonuclease Inhibitor"/>
    <property type="match status" value="1"/>
</dbReference>
<sequence length="246" mass="27379">MVNDVDPVMFVDILPRCKQLVSLEISLPSGGFIGFSTGLSILLPTLRSLEVTCYSVADNILRCITTPLLERLSIRYYNRDLDGLVLDIVMFQQRSSTTLSSLVFYPSILGNRGHDLTEKVVAVLSLFPTIRSLEIHPPFDVNSLMQAMTCTEGYHILSNLQELAMDGYPNYYHAKNKDCRLSGSRFKSMVLSRWWLDGGGSTPFRNGLFCLQKVTLRGFQVNDSAADITHVSALSGLVLDYTPVEG</sequence>
<keyword evidence="2" id="KW-1185">Reference proteome</keyword>
<proteinExistence type="predicted"/>
<evidence type="ECO:0008006" key="3">
    <source>
        <dbReference type="Google" id="ProtNLM"/>
    </source>
</evidence>
<accession>A0A6A4I5T2</accession>
<dbReference type="InterPro" id="IPR032675">
    <property type="entry name" value="LRR_dom_sf"/>
</dbReference>
<protein>
    <recommendedName>
        <fullName evidence="3">F-box domain-containing protein</fullName>
    </recommendedName>
</protein>
<evidence type="ECO:0000313" key="2">
    <source>
        <dbReference type="Proteomes" id="UP000799118"/>
    </source>
</evidence>